<name>A0A7C9GQW0_9SPHN</name>
<gene>
    <name evidence="3" type="ORF">F3168_05385</name>
</gene>
<dbReference type="Pfam" id="PF00072">
    <property type="entry name" value="Response_reg"/>
    <property type="match status" value="1"/>
</dbReference>
<dbReference type="EMBL" id="WIOL01000002">
    <property type="protein sequence ID" value="MQT16691.1"/>
    <property type="molecule type" value="Genomic_DNA"/>
</dbReference>
<dbReference type="RefSeq" id="WP_152577161.1">
    <property type="nucleotide sequence ID" value="NZ_JAATJI010000001.1"/>
</dbReference>
<evidence type="ECO:0000256" key="1">
    <source>
        <dbReference type="PROSITE-ProRule" id="PRU00169"/>
    </source>
</evidence>
<protein>
    <submittedName>
        <fullName evidence="3">Response regulator</fullName>
    </submittedName>
</protein>
<sequence length="153" mass="16234">MQDLRPLHSTPLRIFCVEDNPLIVCHLEMMIEDMGHRFVGSTESFADLQNHVDPSAIDCALVDIDLCDGATGPQAVAWLAANGIPSAFVTGQELTAEQHSSGVVCTIGKPVTAPSLATSLAALARALDGNRTTSHCRDSIPLVQTSETTPALR</sequence>
<organism evidence="3 4">
    <name type="scientific">Sandarakinorhabdus fusca</name>
    <dbReference type="NCBI Taxonomy" id="1439888"/>
    <lineage>
        <taxon>Bacteria</taxon>
        <taxon>Pseudomonadati</taxon>
        <taxon>Pseudomonadota</taxon>
        <taxon>Alphaproteobacteria</taxon>
        <taxon>Sphingomonadales</taxon>
        <taxon>Sphingosinicellaceae</taxon>
        <taxon>Sandarakinorhabdus</taxon>
    </lineage>
</organism>
<dbReference type="SUPFAM" id="SSF52172">
    <property type="entry name" value="CheY-like"/>
    <property type="match status" value="1"/>
</dbReference>
<dbReference type="SMART" id="SM00448">
    <property type="entry name" value="REC"/>
    <property type="match status" value="1"/>
</dbReference>
<keyword evidence="4" id="KW-1185">Reference proteome</keyword>
<dbReference type="InterPro" id="IPR011006">
    <property type="entry name" value="CheY-like_superfamily"/>
</dbReference>
<feature type="modified residue" description="4-aspartylphosphate" evidence="1">
    <location>
        <position position="63"/>
    </location>
</feature>
<dbReference type="Proteomes" id="UP000481327">
    <property type="component" value="Unassembled WGS sequence"/>
</dbReference>
<evidence type="ECO:0000259" key="2">
    <source>
        <dbReference type="PROSITE" id="PS50110"/>
    </source>
</evidence>
<keyword evidence="1" id="KW-0597">Phosphoprotein</keyword>
<proteinExistence type="predicted"/>
<feature type="domain" description="Response regulatory" evidence="2">
    <location>
        <begin position="13"/>
        <end position="124"/>
    </location>
</feature>
<reference evidence="3 4" key="1">
    <citation type="submission" date="2019-09" db="EMBL/GenBank/DDBJ databases">
        <title>Polymorphobacter sp. isolated from a lake in China.</title>
        <authorList>
            <person name="Liu Z."/>
        </authorList>
    </citation>
    <scope>NUCLEOTIDE SEQUENCE [LARGE SCALE GENOMIC DNA]</scope>
    <source>
        <strain evidence="3 4">D40P</strain>
    </source>
</reference>
<comment type="caution">
    <text evidence="3">The sequence shown here is derived from an EMBL/GenBank/DDBJ whole genome shotgun (WGS) entry which is preliminary data.</text>
</comment>
<accession>A0A7C9GQW0</accession>
<dbReference type="PROSITE" id="PS50110">
    <property type="entry name" value="RESPONSE_REGULATORY"/>
    <property type="match status" value="1"/>
</dbReference>
<evidence type="ECO:0000313" key="3">
    <source>
        <dbReference type="EMBL" id="MQT16691.1"/>
    </source>
</evidence>
<dbReference type="Gene3D" id="3.40.50.2300">
    <property type="match status" value="1"/>
</dbReference>
<dbReference type="AlphaFoldDB" id="A0A7C9GQW0"/>
<dbReference type="OrthoDB" id="7060229at2"/>
<dbReference type="InterPro" id="IPR001789">
    <property type="entry name" value="Sig_transdc_resp-reg_receiver"/>
</dbReference>
<evidence type="ECO:0000313" key="4">
    <source>
        <dbReference type="Proteomes" id="UP000481327"/>
    </source>
</evidence>
<dbReference type="GO" id="GO:0000160">
    <property type="term" value="P:phosphorelay signal transduction system"/>
    <property type="evidence" value="ECO:0007669"/>
    <property type="project" value="InterPro"/>
</dbReference>